<name>A0ABV9L1H9_9BACT</name>
<dbReference type="RefSeq" id="WP_380000135.1">
    <property type="nucleotide sequence ID" value="NZ_JBHSGN010000122.1"/>
</dbReference>
<organism evidence="1 2">
    <name type="scientific">Dysgonomonas termitidis</name>
    <dbReference type="NCBI Taxonomy" id="1516126"/>
    <lineage>
        <taxon>Bacteria</taxon>
        <taxon>Pseudomonadati</taxon>
        <taxon>Bacteroidota</taxon>
        <taxon>Bacteroidia</taxon>
        <taxon>Bacteroidales</taxon>
        <taxon>Dysgonomonadaceae</taxon>
        <taxon>Dysgonomonas</taxon>
    </lineage>
</organism>
<evidence type="ECO:0000313" key="1">
    <source>
        <dbReference type="EMBL" id="MFC4676175.1"/>
    </source>
</evidence>
<dbReference type="EMBL" id="JBHSGN010000122">
    <property type="protein sequence ID" value="MFC4676175.1"/>
    <property type="molecule type" value="Genomic_DNA"/>
</dbReference>
<dbReference type="InterPro" id="IPR032427">
    <property type="entry name" value="P22_portal"/>
</dbReference>
<keyword evidence="2" id="KW-1185">Reference proteome</keyword>
<evidence type="ECO:0008006" key="3">
    <source>
        <dbReference type="Google" id="ProtNLM"/>
    </source>
</evidence>
<evidence type="ECO:0000313" key="2">
    <source>
        <dbReference type="Proteomes" id="UP001596023"/>
    </source>
</evidence>
<comment type="caution">
    <text evidence="1">The sequence shown here is derived from an EMBL/GenBank/DDBJ whole genome shotgun (WGS) entry which is preliminary data.</text>
</comment>
<protein>
    <recommendedName>
        <fullName evidence="3">Phage portal protein</fullName>
    </recommendedName>
</protein>
<sequence length="654" mass="74847">MNHKIFNKKKLGIKADKASEVLNSVHYADNKDILQECAAYWYDLRELRHKRKRCGRYVYGKQWEDLIPNPDRPGGFITERQAIMMQGKTPLQNNMIRRFLNSIVGQFRTNQTEPVCTVRDSDEVKIGEMMTIALQANEQLNKTSELDAINLFEYAISACAFYKIKYDIVPSNGMLDGIVLINNPARMFWNADMEDPRGWDLRHIGEIHDLRIADVLRAFAKNKQDADYIRGLYHGINTRISSSYGNMTTKRIDNLDFYIPQDDYTCRVIESWRFESKQRLRCIDEAEGSLYWVDINKESGIKAENERRINEATAQGVDIDDVLLIKYEWAIHQYWYYRFLTPYGNVLSEGESPYWHKGHPYTFNFYSSFDGEPHSFVEDLIDPQRMLNRMYILQDFIISSGAKNTLIIDADALNGQSPESIAESYVKVGSVIVMKPKTGIKISESIHQIKADNNNVGTYEMINLMMSFMNDISGVHGAARGEEPKAGTAASLYAQEAQNAATNVVHLINSFNSLRTDRDIKLMKVLQQYYDSRKFINTAGVYYSKESKYYNPETVQNSEMDISLAQSTSTAAYRSVMDTFLLDMFKGGAITLKMLLENSTLPFKDRLLQSVESAEQSAENGQMQGFSPEMMQEIQGQVNPEAMNMLSGNFMPQG</sequence>
<dbReference type="Pfam" id="PF16510">
    <property type="entry name" value="P22_portal"/>
    <property type="match status" value="1"/>
</dbReference>
<accession>A0ABV9L1H9</accession>
<reference evidence="2" key="1">
    <citation type="journal article" date="2019" name="Int. J. Syst. Evol. Microbiol.">
        <title>The Global Catalogue of Microorganisms (GCM) 10K type strain sequencing project: providing services to taxonomists for standard genome sequencing and annotation.</title>
        <authorList>
            <consortium name="The Broad Institute Genomics Platform"/>
            <consortium name="The Broad Institute Genome Sequencing Center for Infectious Disease"/>
            <person name="Wu L."/>
            <person name="Ma J."/>
        </authorList>
    </citation>
    <scope>NUCLEOTIDE SEQUENCE [LARGE SCALE GENOMIC DNA]</scope>
    <source>
        <strain evidence="2">CCUG 66188</strain>
    </source>
</reference>
<proteinExistence type="predicted"/>
<gene>
    <name evidence="1" type="ORF">ACFO6W_21035</name>
</gene>
<dbReference type="Proteomes" id="UP001596023">
    <property type="component" value="Unassembled WGS sequence"/>
</dbReference>